<accession>A0A2P4R7G2</accession>
<organism evidence="2">
    <name type="scientific">Companilactobacillus formosensis</name>
    <dbReference type="NCBI Taxonomy" id="1617889"/>
    <lineage>
        <taxon>Bacteria</taxon>
        <taxon>Bacillati</taxon>
        <taxon>Bacillota</taxon>
        <taxon>Bacilli</taxon>
        <taxon>Lactobacillales</taxon>
        <taxon>Lactobacillaceae</taxon>
        <taxon>Companilactobacillus</taxon>
    </lineage>
</organism>
<comment type="caution">
    <text evidence="2">The sequence shown here is derived from an EMBL/GenBank/DDBJ whole genome shotgun (WGS) entry which is preliminary data.</text>
</comment>
<keyword evidence="1" id="KW-1133">Transmembrane helix</keyword>
<keyword evidence="1" id="KW-0472">Membrane</keyword>
<gene>
    <name evidence="2" type="ORF">C2R26_04145</name>
</gene>
<proteinExistence type="predicted"/>
<protein>
    <submittedName>
        <fullName evidence="2">Uncharacterized protein</fullName>
    </submittedName>
</protein>
<evidence type="ECO:0000313" key="2">
    <source>
        <dbReference type="EMBL" id="POH37204.1"/>
    </source>
</evidence>
<reference evidence="2" key="1">
    <citation type="submission" date="2018-01" db="EMBL/GenBank/DDBJ databases">
        <title>Genome sequnecing of Lactobacillus formosensis KACC 18721.</title>
        <authorList>
            <person name="Kim S.-J."/>
            <person name="Heo J."/>
        </authorList>
    </citation>
    <scope>NUCLEOTIDE SEQUENCE</scope>
    <source>
        <strain evidence="2">KACC 18721</strain>
    </source>
</reference>
<feature type="transmembrane region" description="Helical" evidence="1">
    <location>
        <begin position="84"/>
        <end position="101"/>
    </location>
</feature>
<sequence length="184" mass="20831">MPEVSHNGERIAEVNKTRNGDWINKQFSASALLFWIKGRISVDYRGIHIVEPNTILGVFPAGQQRKNIPLKNVSDTEISTSYKLSRFLMGIILVIIGLVMFKSQFLVGLILVVLGAFVFMNGILTYLTIEHGGNPYNLFVPFFNKQDILDVKQAIDEALNTDTDKTDQSLYNHRLNSNDMDNIR</sequence>
<feature type="transmembrane region" description="Helical" evidence="1">
    <location>
        <begin position="107"/>
        <end position="129"/>
    </location>
</feature>
<dbReference type="EMBL" id="PPWZ01000025">
    <property type="protein sequence ID" value="POH37204.1"/>
    <property type="molecule type" value="Genomic_DNA"/>
</dbReference>
<dbReference type="AlphaFoldDB" id="A0A2P4R7G2"/>
<name>A0A2P4R7G2_9LACO</name>
<keyword evidence="1" id="KW-0812">Transmembrane</keyword>
<evidence type="ECO:0000256" key="1">
    <source>
        <dbReference type="SAM" id="Phobius"/>
    </source>
</evidence>